<evidence type="ECO:0000256" key="2">
    <source>
        <dbReference type="ARBA" id="ARBA00008551"/>
    </source>
</evidence>
<keyword evidence="4" id="KW-0677">Repeat</keyword>
<evidence type="ECO:0000256" key="12">
    <source>
        <dbReference type="PROSITE-ProRule" id="PRU00708"/>
    </source>
</evidence>
<keyword evidence="6" id="KW-0694">RNA-binding</keyword>
<dbReference type="PANTHER" id="PTHR16276:SF1">
    <property type="entry name" value="SMALL RIBOSOMAL SUBUNIT PROTEIN MS39"/>
    <property type="match status" value="1"/>
</dbReference>
<dbReference type="NCBIfam" id="TIGR00756">
    <property type="entry name" value="PPR"/>
    <property type="match status" value="1"/>
</dbReference>
<protein>
    <recommendedName>
        <fullName evidence="11">Small ribosomal subunit protein mS39</fullName>
    </recommendedName>
</protein>
<comment type="similarity">
    <text evidence="2">Belongs to the mitochondrion-specific ribosomal protein mS39 family.</text>
</comment>
<dbReference type="GO" id="GO:0005840">
    <property type="term" value="C:ribosome"/>
    <property type="evidence" value="ECO:0007669"/>
    <property type="project" value="UniProtKB-KW"/>
</dbReference>
<feature type="repeat" description="PPR" evidence="12">
    <location>
        <begin position="222"/>
        <end position="256"/>
    </location>
</feature>
<dbReference type="InterPro" id="IPR011990">
    <property type="entry name" value="TPR-like_helical_dom_sf"/>
</dbReference>
<dbReference type="GO" id="GO:0006417">
    <property type="term" value="P:regulation of translation"/>
    <property type="evidence" value="ECO:0007669"/>
    <property type="project" value="UniProtKB-KW"/>
</dbReference>
<keyword evidence="5" id="KW-0810">Translation regulation</keyword>
<keyword evidence="7" id="KW-0809">Transit peptide</keyword>
<organism evidence="13">
    <name type="scientific">Scylla olivacea</name>
    <name type="common">Orange mud crab</name>
    <name type="synonym">Cancer olivacea</name>
    <dbReference type="NCBI Taxonomy" id="85551"/>
    <lineage>
        <taxon>Eukaryota</taxon>
        <taxon>Metazoa</taxon>
        <taxon>Ecdysozoa</taxon>
        <taxon>Arthropoda</taxon>
        <taxon>Crustacea</taxon>
        <taxon>Multicrustacea</taxon>
        <taxon>Malacostraca</taxon>
        <taxon>Eumalacostraca</taxon>
        <taxon>Eucarida</taxon>
        <taxon>Decapoda</taxon>
        <taxon>Pleocyemata</taxon>
        <taxon>Brachyura</taxon>
        <taxon>Eubrachyura</taxon>
        <taxon>Portunoidea</taxon>
        <taxon>Portunidae</taxon>
        <taxon>Portuninae</taxon>
        <taxon>Scylla</taxon>
    </lineage>
</organism>
<keyword evidence="3" id="KW-0699">rRNA-binding</keyword>
<evidence type="ECO:0000256" key="4">
    <source>
        <dbReference type="ARBA" id="ARBA00022737"/>
    </source>
</evidence>
<sequence>MSALWRPPLLFLRRSIAGGISRASQHRGLGTPAGDTIVIPKRIQRSPTDILQALAGTVGQDTTGPHYKYSDDPFLNPYSNLTKRSYALSKESGRKAARWIREKYPKLFNHRPDDPFIESFQPKQQYQEGEQVGVDTLVGVVARGEVANAVTVYHLCKDQGVALPDEVLQDLLELLCFYNEEEQVDVEWVEERWYRQASTTTRKTWKDNSLAEEVFASLTTRGPAAYCALIRGMAQYLQVDRAWQLYQECREKGIPLDTGTHNALIRVASFLRDASDLRWQLVQELLCSMAERDVQPDLGTLNATLEALAQVSGWRQARDLSLKVLMEFHQLGIRPSLATYYYLLLIHCRDRGPRSDILVGILDQLEGQSFTLQDPKDTSFFVTAMEVARNHLKSLKVAERVDSLLHLGDNHLFIGDSYKESVYYRHYFALSCSSLPIDEFMQVYDKLVPHIYTPEPGIMQEVLEAVQTSGALQYLPQLWSDMVTFDHSSRDKLVGLMLAALTHHHPSPDNTQLTERLVTIAKDIWTRVQEQDPNRRNKVTWTGQMLGWVVEVVVRCGEYQTATEVLQEATTTPQAVLGVLPASSLTALLSAALHRKDTDTAVAVVLYAQDAGHQETGQMAQQVHSSLPLSHQHRAKLASALGRDVYLPHDTPAPAT</sequence>
<evidence type="ECO:0000256" key="7">
    <source>
        <dbReference type="ARBA" id="ARBA00022946"/>
    </source>
</evidence>
<dbReference type="GO" id="GO:0005739">
    <property type="term" value="C:mitochondrion"/>
    <property type="evidence" value="ECO:0007669"/>
    <property type="project" value="UniProtKB-SubCell"/>
</dbReference>
<dbReference type="InterPro" id="IPR055063">
    <property type="entry name" value="Rib_mS39_PPR"/>
</dbReference>
<dbReference type="GO" id="GO:0032543">
    <property type="term" value="P:mitochondrial translation"/>
    <property type="evidence" value="ECO:0007669"/>
    <property type="project" value="InterPro"/>
</dbReference>
<accession>A0A0P4W2G5</accession>
<dbReference type="InterPro" id="IPR002885">
    <property type="entry name" value="PPR_rpt"/>
</dbReference>
<dbReference type="EMBL" id="GDRN01108498">
    <property type="protein sequence ID" value="JAI57230.1"/>
    <property type="molecule type" value="Transcribed_RNA"/>
</dbReference>
<dbReference type="GO" id="GO:0043024">
    <property type="term" value="F:ribosomal small subunit binding"/>
    <property type="evidence" value="ECO:0007669"/>
    <property type="project" value="InterPro"/>
</dbReference>
<evidence type="ECO:0000256" key="6">
    <source>
        <dbReference type="ARBA" id="ARBA00022884"/>
    </source>
</evidence>
<dbReference type="GO" id="GO:1990904">
    <property type="term" value="C:ribonucleoprotein complex"/>
    <property type="evidence" value="ECO:0007669"/>
    <property type="project" value="UniProtKB-KW"/>
</dbReference>
<dbReference type="AlphaFoldDB" id="A0A0P4W2G5"/>
<keyword evidence="8" id="KW-0689">Ribosomal protein</keyword>
<evidence type="ECO:0000256" key="8">
    <source>
        <dbReference type="ARBA" id="ARBA00022980"/>
    </source>
</evidence>
<dbReference type="Gene3D" id="1.25.40.10">
    <property type="entry name" value="Tetratricopeptide repeat domain"/>
    <property type="match status" value="1"/>
</dbReference>
<evidence type="ECO:0000256" key="9">
    <source>
        <dbReference type="ARBA" id="ARBA00023128"/>
    </source>
</evidence>
<evidence type="ECO:0000313" key="13">
    <source>
        <dbReference type="EMBL" id="JAI57230.1"/>
    </source>
</evidence>
<dbReference type="PROSITE" id="PS51375">
    <property type="entry name" value="PPR"/>
    <property type="match status" value="1"/>
</dbReference>
<reference evidence="13" key="1">
    <citation type="submission" date="2015-09" db="EMBL/GenBank/DDBJ databases">
        <title>Scylla olivacea transcriptome.</title>
        <authorList>
            <person name="Ikhwanuddin M."/>
        </authorList>
    </citation>
    <scope>NUCLEOTIDE SEQUENCE</scope>
</reference>
<evidence type="ECO:0000256" key="3">
    <source>
        <dbReference type="ARBA" id="ARBA00022730"/>
    </source>
</evidence>
<dbReference type="PANTHER" id="PTHR16276">
    <property type="entry name" value="PENTATRICOPEPTIDE REPEAT DOMAIN-CONTAINING PROTEIN 3"/>
    <property type="match status" value="1"/>
</dbReference>
<name>A0A0P4W2G5_SCYOL</name>
<dbReference type="EMBL" id="GDRN01108499">
    <property type="protein sequence ID" value="JAI57229.1"/>
    <property type="molecule type" value="Transcribed_RNA"/>
</dbReference>
<evidence type="ECO:0000256" key="10">
    <source>
        <dbReference type="ARBA" id="ARBA00023274"/>
    </source>
</evidence>
<dbReference type="GO" id="GO:0019843">
    <property type="term" value="F:rRNA binding"/>
    <property type="evidence" value="ECO:0007669"/>
    <property type="project" value="UniProtKB-KW"/>
</dbReference>
<evidence type="ECO:0000256" key="11">
    <source>
        <dbReference type="ARBA" id="ARBA00035134"/>
    </source>
</evidence>
<comment type="subcellular location">
    <subcellularLocation>
        <location evidence="1">Mitochondrion</location>
    </subcellularLocation>
</comment>
<dbReference type="Pfam" id="PF13812">
    <property type="entry name" value="PPR_3"/>
    <property type="match status" value="1"/>
</dbReference>
<keyword evidence="9" id="KW-0496">Mitochondrion</keyword>
<keyword evidence="10" id="KW-0687">Ribonucleoprotein</keyword>
<dbReference type="InterPro" id="IPR037387">
    <property type="entry name" value="PTCD3"/>
</dbReference>
<dbReference type="Pfam" id="PF22330">
    <property type="entry name" value="Rib_mS39_PPR"/>
    <property type="match status" value="1"/>
</dbReference>
<proteinExistence type="inferred from homology"/>
<evidence type="ECO:0000256" key="5">
    <source>
        <dbReference type="ARBA" id="ARBA00022845"/>
    </source>
</evidence>
<evidence type="ECO:0000256" key="1">
    <source>
        <dbReference type="ARBA" id="ARBA00004173"/>
    </source>
</evidence>